<gene>
    <name evidence="1" type="ORF">PQR63_15320</name>
</gene>
<name>A0ABW8Z9H1_9BURK</name>
<reference evidence="1 2" key="1">
    <citation type="journal article" date="2024" name="Chem. Sci.">
        <title>Discovery of megapolipeptins by genome mining of a Burkholderiales bacteria collection.</title>
        <authorList>
            <person name="Paulo B.S."/>
            <person name="Recchia M.J.J."/>
            <person name="Lee S."/>
            <person name="Fergusson C.H."/>
            <person name="Romanowski S.B."/>
            <person name="Hernandez A."/>
            <person name="Krull N."/>
            <person name="Liu D.Y."/>
            <person name="Cavanagh H."/>
            <person name="Bos A."/>
            <person name="Gray C.A."/>
            <person name="Murphy B.T."/>
            <person name="Linington R.G."/>
            <person name="Eustaquio A.S."/>
        </authorList>
    </citation>
    <scope>NUCLEOTIDE SEQUENCE [LARGE SCALE GENOMIC DNA]</scope>
    <source>
        <strain evidence="1 2">RL21-008-BIB-B</strain>
    </source>
</reference>
<organism evidence="1 2">
    <name type="scientific">Herbaspirillum rhizosphaerae</name>
    <dbReference type="NCBI Taxonomy" id="346179"/>
    <lineage>
        <taxon>Bacteria</taxon>
        <taxon>Pseudomonadati</taxon>
        <taxon>Pseudomonadota</taxon>
        <taxon>Betaproteobacteria</taxon>
        <taxon>Burkholderiales</taxon>
        <taxon>Oxalobacteraceae</taxon>
        <taxon>Herbaspirillum</taxon>
    </lineage>
</organism>
<keyword evidence="2" id="KW-1185">Reference proteome</keyword>
<protein>
    <submittedName>
        <fullName evidence="1">Uncharacterized protein</fullName>
    </submittedName>
</protein>
<dbReference type="RefSeq" id="WP_408168860.1">
    <property type="nucleotide sequence ID" value="NZ_JAQQFR010000009.1"/>
</dbReference>
<evidence type="ECO:0000313" key="1">
    <source>
        <dbReference type="EMBL" id="MFL9879769.1"/>
    </source>
</evidence>
<dbReference type="Proteomes" id="UP001629214">
    <property type="component" value="Unassembled WGS sequence"/>
</dbReference>
<dbReference type="EMBL" id="JAQQFR010000009">
    <property type="protein sequence ID" value="MFL9879769.1"/>
    <property type="molecule type" value="Genomic_DNA"/>
</dbReference>
<evidence type="ECO:0000313" key="2">
    <source>
        <dbReference type="Proteomes" id="UP001629214"/>
    </source>
</evidence>
<sequence>MKKHPEWLAKVQTINSTAATRRATLKLAKAKTTHELATAERSLVAVALTQLARQLAEEIYAPVGGKPIRRASCR</sequence>
<accession>A0ABW8Z9H1</accession>
<comment type="caution">
    <text evidence="1">The sequence shown here is derived from an EMBL/GenBank/DDBJ whole genome shotgun (WGS) entry which is preliminary data.</text>
</comment>
<proteinExistence type="predicted"/>